<evidence type="ECO:0000313" key="2">
    <source>
        <dbReference type="Proteomes" id="UP001371456"/>
    </source>
</evidence>
<keyword evidence="2" id="KW-1185">Reference proteome</keyword>
<organism evidence="1 2">
    <name type="scientific">Solanum bulbocastanum</name>
    <name type="common">Wild potato</name>
    <dbReference type="NCBI Taxonomy" id="147425"/>
    <lineage>
        <taxon>Eukaryota</taxon>
        <taxon>Viridiplantae</taxon>
        <taxon>Streptophyta</taxon>
        <taxon>Embryophyta</taxon>
        <taxon>Tracheophyta</taxon>
        <taxon>Spermatophyta</taxon>
        <taxon>Magnoliopsida</taxon>
        <taxon>eudicotyledons</taxon>
        <taxon>Gunneridae</taxon>
        <taxon>Pentapetalae</taxon>
        <taxon>asterids</taxon>
        <taxon>lamiids</taxon>
        <taxon>Solanales</taxon>
        <taxon>Solanaceae</taxon>
        <taxon>Solanoideae</taxon>
        <taxon>Solaneae</taxon>
        <taxon>Solanum</taxon>
    </lineage>
</organism>
<dbReference type="EMBL" id="JBANQN010000006">
    <property type="protein sequence ID" value="KAK6786270.1"/>
    <property type="molecule type" value="Genomic_DNA"/>
</dbReference>
<dbReference type="Proteomes" id="UP001371456">
    <property type="component" value="Unassembled WGS sequence"/>
</dbReference>
<dbReference type="PANTHER" id="PTHR10775:SF182">
    <property type="entry name" value="TRANSPOSON, EN_SPM-LIKE, TRANSPOSASE-ASSOCIATED DOMAIN PROTEIN-RELATED"/>
    <property type="match status" value="1"/>
</dbReference>
<accession>A0AAN8TFN9</accession>
<gene>
    <name evidence="1" type="ORF">RDI58_014795</name>
</gene>
<name>A0AAN8TFN9_SOLBU</name>
<dbReference type="PANTHER" id="PTHR10775">
    <property type="entry name" value="OS08G0208400 PROTEIN"/>
    <property type="match status" value="1"/>
</dbReference>
<protein>
    <submittedName>
        <fullName evidence="1">Uncharacterized protein</fullName>
    </submittedName>
</protein>
<comment type="caution">
    <text evidence="1">The sequence shown here is derived from an EMBL/GenBank/DDBJ whole genome shotgun (WGS) entry which is preliminary data.</text>
</comment>
<dbReference type="AlphaFoldDB" id="A0AAN8TFN9"/>
<evidence type="ECO:0000313" key="1">
    <source>
        <dbReference type="EMBL" id="KAK6786270.1"/>
    </source>
</evidence>
<proteinExistence type="predicted"/>
<reference evidence="1 2" key="1">
    <citation type="submission" date="2024-02" db="EMBL/GenBank/DDBJ databases">
        <title>de novo genome assembly of Solanum bulbocastanum strain 11H21.</title>
        <authorList>
            <person name="Hosaka A.J."/>
        </authorList>
    </citation>
    <scope>NUCLEOTIDE SEQUENCE [LARGE SCALE GENOMIC DNA]</scope>
    <source>
        <tissue evidence="1">Young leaves</tissue>
    </source>
</reference>
<sequence>MENHVVEDLFELTRYTKGKLPFRYFGVPITAKRLSAVDCEILVDKMVAKVKVWGLRDLSYVGRVHASRWRINTHSGETKNKKGKKIASKSLHYFPLKPRLQRLFMSTKTSTLMTWHKDERVDDGIMRHPADSMA</sequence>